<keyword evidence="2" id="KW-1185">Reference proteome</keyword>
<reference evidence="1 2" key="1">
    <citation type="submission" date="2020-02" db="EMBL/GenBank/DDBJ databases">
        <title>Draft genome sequence of Haematococcus lacustris strain NIES-144.</title>
        <authorList>
            <person name="Morimoto D."/>
            <person name="Nakagawa S."/>
            <person name="Yoshida T."/>
            <person name="Sawayama S."/>
        </authorList>
    </citation>
    <scope>NUCLEOTIDE SEQUENCE [LARGE SCALE GENOMIC DNA]</scope>
    <source>
        <strain evidence="1 2">NIES-144</strain>
    </source>
</reference>
<comment type="caution">
    <text evidence="1">The sequence shown here is derived from an EMBL/GenBank/DDBJ whole genome shotgun (WGS) entry which is preliminary data.</text>
</comment>
<sequence length="80" mass="8464">MMMGAQYQPDNSVAEHAVQDNHGNAVMISQMVEVRGHDTTPAALVAAMVSLPLPLASDHLPYLVLPAGQPALSVPFKTTL</sequence>
<organism evidence="1 2">
    <name type="scientific">Haematococcus lacustris</name>
    <name type="common">Green alga</name>
    <name type="synonym">Haematococcus pluvialis</name>
    <dbReference type="NCBI Taxonomy" id="44745"/>
    <lineage>
        <taxon>Eukaryota</taxon>
        <taxon>Viridiplantae</taxon>
        <taxon>Chlorophyta</taxon>
        <taxon>core chlorophytes</taxon>
        <taxon>Chlorophyceae</taxon>
        <taxon>CS clade</taxon>
        <taxon>Chlamydomonadales</taxon>
        <taxon>Haematococcaceae</taxon>
        <taxon>Haematococcus</taxon>
    </lineage>
</organism>
<name>A0A699ZX27_HAELA</name>
<accession>A0A699ZX27</accession>
<protein>
    <submittedName>
        <fullName evidence="1">Uncharacterized protein</fullName>
    </submittedName>
</protein>
<feature type="non-terminal residue" evidence="1">
    <location>
        <position position="1"/>
    </location>
</feature>
<dbReference type="EMBL" id="BLLF01002462">
    <property type="protein sequence ID" value="GFH24169.1"/>
    <property type="molecule type" value="Genomic_DNA"/>
</dbReference>
<proteinExistence type="predicted"/>
<dbReference type="AlphaFoldDB" id="A0A699ZX27"/>
<dbReference type="Proteomes" id="UP000485058">
    <property type="component" value="Unassembled WGS sequence"/>
</dbReference>
<evidence type="ECO:0000313" key="1">
    <source>
        <dbReference type="EMBL" id="GFH24169.1"/>
    </source>
</evidence>
<gene>
    <name evidence="1" type="ORF">HaLaN_21910</name>
</gene>
<evidence type="ECO:0000313" key="2">
    <source>
        <dbReference type="Proteomes" id="UP000485058"/>
    </source>
</evidence>